<accession>K9X2B2</accession>
<dbReference type="KEGG" id="csg:Cylst_4108"/>
<dbReference type="HOGENOM" id="CLU_1812581_0_0_3"/>
<dbReference type="OrthoDB" id="9844197at2"/>
<dbReference type="AlphaFoldDB" id="K9X2B2"/>
<sequence length="142" mass="16634">MNKFWQFFVAPGDEDTSLPIASSPWHNGRCVTLPRGHWELIIDYAKSINSEYSDKLNFYSFATNNDDENNFVYYEQSELDELIKFIFDLQQSINASEPIHPEATEELPDLYENSEYVRMLEAVSAVFQEALNLREPFHAWIE</sequence>
<dbReference type="STRING" id="56107.Cylst_4108"/>
<evidence type="ECO:0000313" key="2">
    <source>
        <dbReference type="Proteomes" id="UP000010475"/>
    </source>
</evidence>
<protein>
    <submittedName>
        <fullName evidence="1">Uncharacterized protein</fullName>
    </submittedName>
</protein>
<organism evidence="1 2">
    <name type="scientific">Cylindrospermum stagnale PCC 7417</name>
    <dbReference type="NCBI Taxonomy" id="56107"/>
    <lineage>
        <taxon>Bacteria</taxon>
        <taxon>Bacillati</taxon>
        <taxon>Cyanobacteriota</taxon>
        <taxon>Cyanophyceae</taxon>
        <taxon>Nostocales</taxon>
        <taxon>Nostocaceae</taxon>
        <taxon>Cylindrospermum</taxon>
    </lineage>
</organism>
<evidence type="ECO:0000313" key="1">
    <source>
        <dbReference type="EMBL" id="AFZ26214.1"/>
    </source>
</evidence>
<dbReference type="RefSeq" id="WP_015209456.1">
    <property type="nucleotide sequence ID" value="NC_019757.1"/>
</dbReference>
<keyword evidence="2" id="KW-1185">Reference proteome</keyword>
<name>K9X2B2_9NOST</name>
<dbReference type="EMBL" id="CP003642">
    <property type="protein sequence ID" value="AFZ26214.1"/>
    <property type="molecule type" value="Genomic_DNA"/>
</dbReference>
<gene>
    <name evidence="1" type="ORF">Cylst_4108</name>
</gene>
<proteinExistence type="predicted"/>
<dbReference type="Proteomes" id="UP000010475">
    <property type="component" value="Chromosome"/>
</dbReference>
<reference evidence="1 2" key="1">
    <citation type="submission" date="2012-06" db="EMBL/GenBank/DDBJ databases">
        <title>Finished chromosome of genome of Cylindrospermum stagnale PCC 7417.</title>
        <authorList>
            <consortium name="US DOE Joint Genome Institute"/>
            <person name="Gugger M."/>
            <person name="Coursin T."/>
            <person name="Rippka R."/>
            <person name="Tandeau De Marsac N."/>
            <person name="Huntemann M."/>
            <person name="Wei C.-L."/>
            <person name="Han J."/>
            <person name="Detter J.C."/>
            <person name="Han C."/>
            <person name="Tapia R."/>
            <person name="Chen A."/>
            <person name="Kyrpides N."/>
            <person name="Mavromatis K."/>
            <person name="Markowitz V."/>
            <person name="Szeto E."/>
            <person name="Ivanova N."/>
            <person name="Pagani I."/>
            <person name="Pati A."/>
            <person name="Goodwin L."/>
            <person name="Nordberg H.P."/>
            <person name="Cantor M.N."/>
            <person name="Hua S.X."/>
            <person name="Woyke T."/>
            <person name="Kerfeld C.A."/>
        </authorList>
    </citation>
    <scope>NUCLEOTIDE SEQUENCE [LARGE SCALE GENOMIC DNA]</scope>
    <source>
        <strain evidence="1 2">PCC 7417</strain>
    </source>
</reference>